<accession>A0A6P3Y1Q3</accession>
<keyword evidence="3" id="KW-0732">Signal</keyword>
<evidence type="ECO:0000256" key="3">
    <source>
        <dbReference type="SAM" id="SignalP"/>
    </source>
</evidence>
<feature type="region of interest" description="Disordered" evidence="1">
    <location>
        <begin position="185"/>
        <end position="240"/>
    </location>
</feature>
<keyword evidence="2" id="KW-0812">Transmembrane</keyword>
<reference evidence="5" key="1">
    <citation type="submission" date="2025-08" db="UniProtKB">
        <authorList>
            <consortium name="RefSeq"/>
        </authorList>
    </citation>
    <scope>IDENTIFICATION</scope>
</reference>
<sequence>MFPDVTVNRMTLLMVAVVGLPMLRLALAESFDLRGAACGTKHCSPSEFCSPYDKHCRPCSDACDASQRNYQPDECMKDCQVYLHDLRYVLRADIKQYNDLRDEVERLKTMFTVATTLTCLSLCGVLYLLGRTLIRWEKIKNTLPILFRKNWAKKTASKNKVQDDVESNVTKQNNIKLTMPTISSTVEMSGNNNDTPVTTSTTLSRRHPSEDTTLDYAYDNPAMTPSPEAAQLRTKRESSF</sequence>
<gene>
    <name evidence="5" type="primary">LOC106749610</name>
</gene>
<keyword evidence="4" id="KW-1185">Reference proteome</keyword>
<feature type="chain" id="PRO_5027612783" evidence="3">
    <location>
        <begin position="29"/>
        <end position="240"/>
    </location>
</feature>
<evidence type="ECO:0000313" key="4">
    <source>
        <dbReference type="Proteomes" id="UP000515204"/>
    </source>
</evidence>
<organism evidence="4 5">
    <name type="scientific">Dinoponera quadriceps</name>
    <name type="common">South American ant</name>
    <dbReference type="NCBI Taxonomy" id="609295"/>
    <lineage>
        <taxon>Eukaryota</taxon>
        <taxon>Metazoa</taxon>
        <taxon>Ecdysozoa</taxon>
        <taxon>Arthropoda</taxon>
        <taxon>Hexapoda</taxon>
        <taxon>Insecta</taxon>
        <taxon>Pterygota</taxon>
        <taxon>Neoptera</taxon>
        <taxon>Endopterygota</taxon>
        <taxon>Hymenoptera</taxon>
        <taxon>Apocrita</taxon>
        <taxon>Aculeata</taxon>
        <taxon>Formicoidea</taxon>
        <taxon>Formicidae</taxon>
        <taxon>Ponerinae</taxon>
        <taxon>Ponerini</taxon>
        <taxon>Dinoponera</taxon>
    </lineage>
</organism>
<protein>
    <submittedName>
        <fullName evidence="5">Uncharacterized protein LOC106749610</fullName>
    </submittedName>
</protein>
<keyword evidence="2" id="KW-1133">Transmembrane helix</keyword>
<feature type="transmembrane region" description="Helical" evidence="2">
    <location>
        <begin position="110"/>
        <end position="130"/>
    </location>
</feature>
<dbReference type="Proteomes" id="UP000515204">
    <property type="component" value="Unplaced"/>
</dbReference>
<feature type="signal peptide" evidence="3">
    <location>
        <begin position="1"/>
        <end position="28"/>
    </location>
</feature>
<dbReference type="KEGG" id="dqu:106749610"/>
<dbReference type="RefSeq" id="XP_014484745.1">
    <property type="nucleotide sequence ID" value="XM_014629259.1"/>
</dbReference>
<evidence type="ECO:0000313" key="5">
    <source>
        <dbReference type="RefSeq" id="XP_014484745.1"/>
    </source>
</evidence>
<dbReference type="AlphaFoldDB" id="A0A6P3Y1Q3"/>
<name>A0A6P3Y1Q3_DINQU</name>
<keyword evidence="2" id="KW-0472">Membrane</keyword>
<evidence type="ECO:0000256" key="2">
    <source>
        <dbReference type="SAM" id="Phobius"/>
    </source>
</evidence>
<dbReference type="GeneID" id="106749610"/>
<dbReference type="OrthoDB" id="6599193at2759"/>
<proteinExistence type="predicted"/>
<evidence type="ECO:0000256" key="1">
    <source>
        <dbReference type="SAM" id="MobiDB-lite"/>
    </source>
</evidence>
<feature type="compositionally biased region" description="Polar residues" evidence="1">
    <location>
        <begin position="185"/>
        <end position="203"/>
    </location>
</feature>